<evidence type="ECO:0000313" key="2">
    <source>
        <dbReference type="Proteomes" id="UP000026249"/>
    </source>
</evidence>
<evidence type="ECO:0000313" key="1">
    <source>
        <dbReference type="EMBL" id="KAJ56171.1"/>
    </source>
</evidence>
<dbReference type="EMBL" id="JFKE01000003">
    <property type="protein sequence ID" value="KAJ56171.1"/>
    <property type="molecule type" value="Genomic_DNA"/>
</dbReference>
<gene>
    <name evidence="1" type="ORF">ACMU_10490</name>
</gene>
<dbReference type="STRING" id="1454373.ACMU_10490"/>
<dbReference type="AlphaFoldDB" id="A0A037ZMV3"/>
<protein>
    <recommendedName>
        <fullName evidence="3">Stress response protein</fullName>
    </recommendedName>
</protein>
<accession>A0A037ZMV3</accession>
<evidence type="ECO:0008006" key="3">
    <source>
        <dbReference type="Google" id="ProtNLM"/>
    </source>
</evidence>
<comment type="caution">
    <text evidence="1">The sequence shown here is derived from an EMBL/GenBank/DDBJ whole genome shotgun (WGS) entry which is preliminary data.</text>
</comment>
<reference evidence="1 2" key="1">
    <citation type="submission" date="2014-03" db="EMBL/GenBank/DDBJ databases">
        <title>Draft Genome Sequence of Actibacterium mucosum KCTC 23349, a Marine Alphaproteobacterium with Complex Ionic Requirements Isolated from Mediterranean Seawater at Malvarrosa Beach, Valencia, Spain.</title>
        <authorList>
            <person name="Arahal D.R."/>
            <person name="Shao Z."/>
            <person name="Lai Q."/>
            <person name="Pujalte M.J."/>
        </authorList>
    </citation>
    <scope>NUCLEOTIDE SEQUENCE [LARGE SCALE GENOMIC DNA]</scope>
    <source>
        <strain evidence="1 2">KCTC 23349</strain>
    </source>
</reference>
<proteinExistence type="predicted"/>
<keyword evidence="2" id="KW-1185">Reference proteome</keyword>
<name>A0A037ZMV3_9RHOB</name>
<sequence length="411" mass="46690">MSCLALVEEFGVELLGTVGQRVGKRTTVQAYTEIVFKTEKNISKDRPDGLIVVKTGAREWRAIVESKVGNAQLTAEQIEKYRVLAKDNGIDCVISISNQFATRPQQHPVEEVRRSRSKLPVFHWSWMFIRTAAELLINNQSVSDGKHLIILEELVRFLTHESAGVKGFDRMPPEWTDLNRQISAGGKVIPKSSEVAVVIEAWHQETKDLSLILTRETETPVHQKLPRKHLNDPAERFKDDLILLRESHQLSVSLDVPHAAAPLDIVADLNRRTVEVGMTIRAPEDRRSSKARLNWLLRQLKTEKSEDVFVRFSWPGRSENTVHALSDLRADPGLCEQDKSDLQVISFHVYLARRLGAKFTQQANFVAELEGMVPEFYREIGQNLTVWQKPAPKIREVVTEVVENDDEKGTD</sequence>
<dbReference type="Proteomes" id="UP000026249">
    <property type="component" value="Unassembled WGS sequence"/>
</dbReference>
<organism evidence="1 2">
    <name type="scientific">Actibacterium mucosum KCTC 23349</name>
    <dbReference type="NCBI Taxonomy" id="1454373"/>
    <lineage>
        <taxon>Bacteria</taxon>
        <taxon>Pseudomonadati</taxon>
        <taxon>Pseudomonadota</taxon>
        <taxon>Alphaproteobacteria</taxon>
        <taxon>Rhodobacterales</taxon>
        <taxon>Roseobacteraceae</taxon>
        <taxon>Actibacterium</taxon>
    </lineage>
</organism>